<evidence type="ECO:0000256" key="7">
    <source>
        <dbReference type="ARBA" id="ARBA00022806"/>
    </source>
</evidence>
<dbReference type="STRING" id="1073089.A0A1L9S019"/>
<keyword evidence="6" id="KW-0378">Hydrolase</keyword>
<feature type="compositionally biased region" description="Polar residues" evidence="11">
    <location>
        <begin position="387"/>
        <end position="415"/>
    </location>
</feature>
<evidence type="ECO:0000256" key="6">
    <source>
        <dbReference type="ARBA" id="ARBA00022801"/>
    </source>
</evidence>
<organism evidence="13 14">
    <name type="scientific">Aspergillus wentii DTO 134E9</name>
    <dbReference type="NCBI Taxonomy" id="1073089"/>
    <lineage>
        <taxon>Eukaryota</taxon>
        <taxon>Fungi</taxon>
        <taxon>Dikarya</taxon>
        <taxon>Ascomycota</taxon>
        <taxon>Pezizomycotina</taxon>
        <taxon>Eurotiomycetes</taxon>
        <taxon>Eurotiomycetidae</taxon>
        <taxon>Eurotiales</taxon>
        <taxon>Aspergillaceae</taxon>
        <taxon>Aspergillus</taxon>
        <taxon>Aspergillus subgen. Cremei</taxon>
    </lineage>
</organism>
<dbReference type="InterPro" id="IPR014808">
    <property type="entry name" value="DNA_replication_fac_Dna2_N"/>
</dbReference>
<dbReference type="Proteomes" id="UP000184383">
    <property type="component" value="Unassembled WGS sequence"/>
</dbReference>
<evidence type="ECO:0000256" key="4">
    <source>
        <dbReference type="ARBA" id="ARBA00022723"/>
    </source>
</evidence>
<feature type="compositionally biased region" description="Polar residues" evidence="11">
    <location>
        <begin position="130"/>
        <end position="143"/>
    </location>
</feature>
<feature type="compositionally biased region" description="Acidic residues" evidence="11">
    <location>
        <begin position="423"/>
        <end position="440"/>
    </location>
</feature>
<feature type="region of interest" description="Disordered" evidence="11">
    <location>
        <begin position="289"/>
        <end position="350"/>
    </location>
</feature>
<evidence type="ECO:0000256" key="3">
    <source>
        <dbReference type="ARBA" id="ARBA00022722"/>
    </source>
</evidence>
<dbReference type="GO" id="GO:0004518">
    <property type="term" value="F:nuclease activity"/>
    <property type="evidence" value="ECO:0007669"/>
    <property type="project" value="UniProtKB-KW"/>
</dbReference>
<evidence type="ECO:0000256" key="2">
    <source>
        <dbReference type="ARBA" id="ARBA00007913"/>
    </source>
</evidence>
<evidence type="ECO:0000256" key="11">
    <source>
        <dbReference type="SAM" id="MobiDB-lite"/>
    </source>
</evidence>
<dbReference type="GeneID" id="63748143"/>
<dbReference type="EMBL" id="KV878209">
    <property type="protein sequence ID" value="OJJ40513.1"/>
    <property type="molecule type" value="Genomic_DNA"/>
</dbReference>
<keyword evidence="9" id="KW-0408">Iron</keyword>
<dbReference type="GO" id="GO:0005524">
    <property type="term" value="F:ATP binding"/>
    <property type="evidence" value="ECO:0007669"/>
    <property type="project" value="UniProtKB-KW"/>
</dbReference>
<dbReference type="GO" id="GO:0016787">
    <property type="term" value="F:hydrolase activity"/>
    <property type="evidence" value="ECO:0007669"/>
    <property type="project" value="UniProtKB-KW"/>
</dbReference>
<dbReference type="GO" id="GO:0051536">
    <property type="term" value="F:iron-sulfur cluster binding"/>
    <property type="evidence" value="ECO:0007669"/>
    <property type="project" value="UniProtKB-KW"/>
</dbReference>
<feature type="region of interest" description="Disordered" evidence="11">
    <location>
        <begin position="1"/>
        <end position="99"/>
    </location>
</feature>
<evidence type="ECO:0000256" key="10">
    <source>
        <dbReference type="ARBA" id="ARBA00023014"/>
    </source>
</evidence>
<dbReference type="RefSeq" id="XP_040694189.1">
    <property type="nucleotide sequence ID" value="XM_040832295.1"/>
</dbReference>
<dbReference type="Pfam" id="PF08696">
    <property type="entry name" value="Dna2"/>
    <property type="match status" value="1"/>
</dbReference>
<keyword evidence="10" id="KW-0411">Iron-sulfur</keyword>
<evidence type="ECO:0000256" key="9">
    <source>
        <dbReference type="ARBA" id="ARBA00023004"/>
    </source>
</evidence>
<comment type="cofactor">
    <cofactor evidence="1">
        <name>[4Fe-4S] cluster</name>
        <dbReference type="ChEBI" id="CHEBI:49883"/>
    </cofactor>
</comment>
<dbReference type="GO" id="GO:0046872">
    <property type="term" value="F:metal ion binding"/>
    <property type="evidence" value="ECO:0007669"/>
    <property type="project" value="UniProtKB-KW"/>
</dbReference>
<dbReference type="InterPro" id="IPR011604">
    <property type="entry name" value="PDDEXK-like_dom_sf"/>
</dbReference>
<evidence type="ECO:0000256" key="1">
    <source>
        <dbReference type="ARBA" id="ARBA00001966"/>
    </source>
</evidence>
<feature type="compositionally biased region" description="Polar residues" evidence="11">
    <location>
        <begin position="259"/>
        <end position="272"/>
    </location>
</feature>
<comment type="similarity">
    <text evidence="2">Belongs to the DNA2/NAM7 helicase family.</text>
</comment>
<gene>
    <name evidence="13" type="ORF">ASPWEDRAFT_218869</name>
</gene>
<reference evidence="14" key="1">
    <citation type="journal article" date="2017" name="Genome Biol.">
        <title>Comparative genomics reveals high biological diversity and specific adaptations in the industrially and medically important fungal genus Aspergillus.</title>
        <authorList>
            <person name="de Vries R.P."/>
            <person name="Riley R."/>
            <person name="Wiebenga A."/>
            <person name="Aguilar-Osorio G."/>
            <person name="Amillis S."/>
            <person name="Uchima C.A."/>
            <person name="Anderluh G."/>
            <person name="Asadollahi M."/>
            <person name="Askin M."/>
            <person name="Barry K."/>
            <person name="Battaglia E."/>
            <person name="Bayram O."/>
            <person name="Benocci T."/>
            <person name="Braus-Stromeyer S.A."/>
            <person name="Caldana C."/>
            <person name="Canovas D."/>
            <person name="Cerqueira G.C."/>
            <person name="Chen F."/>
            <person name="Chen W."/>
            <person name="Choi C."/>
            <person name="Clum A."/>
            <person name="Dos Santos R.A."/>
            <person name="Damasio A.R."/>
            <person name="Diallinas G."/>
            <person name="Emri T."/>
            <person name="Fekete E."/>
            <person name="Flipphi M."/>
            <person name="Freyberg S."/>
            <person name="Gallo A."/>
            <person name="Gournas C."/>
            <person name="Habgood R."/>
            <person name="Hainaut M."/>
            <person name="Harispe M.L."/>
            <person name="Henrissat B."/>
            <person name="Hilden K.S."/>
            <person name="Hope R."/>
            <person name="Hossain A."/>
            <person name="Karabika E."/>
            <person name="Karaffa L."/>
            <person name="Karanyi Z."/>
            <person name="Krasevec N."/>
            <person name="Kuo A."/>
            <person name="Kusch H."/>
            <person name="LaButti K."/>
            <person name="Lagendijk E.L."/>
            <person name="Lapidus A."/>
            <person name="Levasseur A."/>
            <person name="Lindquist E."/>
            <person name="Lipzen A."/>
            <person name="Logrieco A.F."/>
            <person name="MacCabe A."/>
            <person name="Maekelae M.R."/>
            <person name="Malavazi I."/>
            <person name="Melin P."/>
            <person name="Meyer V."/>
            <person name="Mielnichuk N."/>
            <person name="Miskei M."/>
            <person name="Molnar A.P."/>
            <person name="Mule G."/>
            <person name="Ngan C.Y."/>
            <person name="Orejas M."/>
            <person name="Orosz E."/>
            <person name="Ouedraogo J.P."/>
            <person name="Overkamp K.M."/>
            <person name="Park H.-S."/>
            <person name="Perrone G."/>
            <person name="Piumi F."/>
            <person name="Punt P.J."/>
            <person name="Ram A.F."/>
            <person name="Ramon A."/>
            <person name="Rauscher S."/>
            <person name="Record E."/>
            <person name="Riano-Pachon D.M."/>
            <person name="Robert V."/>
            <person name="Roehrig J."/>
            <person name="Ruller R."/>
            <person name="Salamov A."/>
            <person name="Salih N.S."/>
            <person name="Samson R.A."/>
            <person name="Sandor E."/>
            <person name="Sanguinetti M."/>
            <person name="Schuetze T."/>
            <person name="Sepcic K."/>
            <person name="Shelest E."/>
            <person name="Sherlock G."/>
            <person name="Sophianopoulou V."/>
            <person name="Squina F.M."/>
            <person name="Sun H."/>
            <person name="Susca A."/>
            <person name="Todd R.B."/>
            <person name="Tsang A."/>
            <person name="Unkles S.E."/>
            <person name="van de Wiele N."/>
            <person name="van Rossen-Uffink D."/>
            <person name="Oliveira J.V."/>
            <person name="Vesth T.C."/>
            <person name="Visser J."/>
            <person name="Yu J.-H."/>
            <person name="Zhou M."/>
            <person name="Andersen M.R."/>
            <person name="Archer D.B."/>
            <person name="Baker S.E."/>
            <person name="Benoit I."/>
            <person name="Brakhage A.A."/>
            <person name="Braus G.H."/>
            <person name="Fischer R."/>
            <person name="Frisvad J.C."/>
            <person name="Goldman G.H."/>
            <person name="Houbraken J."/>
            <person name="Oakley B."/>
            <person name="Pocsi I."/>
            <person name="Scazzocchio C."/>
            <person name="Seiboth B."/>
            <person name="vanKuyk P.A."/>
            <person name="Wortman J."/>
            <person name="Dyer P.S."/>
            <person name="Grigoriev I.V."/>
        </authorList>
    </citation>
    <scope>NUCLEOTIDE SEQUENCE [LARGE SCALE GENOMIC DNA]</scope>
    <source>
        <strain evidence="14">DTO 134E9</strain>
    </source>
</reference>
<feature type="compositionally biased region" description="Polar residues" evidence="11">
    <location>
        <begin position="1"/>
        <end position="13"/>
    </location>
</feature>
<dbReference type="PANTHER" id="PTHR36531">
    <property type="entry name" value="CRISPR-ASSOCIATED EXONUCLEASE CAS4"/>
    <property type="match status" value="1"/>
</dbReference>
<feature type="compositionally biased region" description="Basic and acidic residues" evidence="11">
    <location>
        <begin position="22"/>
        <end position="35"/>
    </location>
</feature>
<dbReference type="InterPro" id="IPR051827">
    <property type="entry name" value="Cas4_exonuclease"/>
</dbReference>
<feature type="compositionally biased region" description="Polar residues" evidence="11">
    <location>
        <begin position="70"/>
        <end position="79"/>
    </location>
</feature>
<dbReference type="VEuPathDB" id="FungiDB:ASPWEDRAFT_218869"/>
<dbReference type="AlphaFoldDB" id="A0A1L9S019"/>
<dbReference type="GO" id="GO:0004386">
    <property type="term" value="F:helicase activity"/>
    <property type="evidence" value="ECO:0007669"/>
    <property type="project" value="UniProtKB-KW"/>
</dbReference>
<feature type="region of interest" description="Disordered" evidence="11">
    <location>
        <begin position="364"/>
        <end position="474"/>
    </location>
</feature>
<dbReference type="Gene3D" id="3.90.320.10">
    <property type="match status" value="1"/>
</dbReference>
<keyword evidence="5" id="KW-0547">Nucleotide-binding</keyword>
<evidence type="ECO:0000313" key="14">
    <source>
        <dbReference type="Proteomes" id="UP000184383"/>
    </source>
</evidence>
<name>A0A1L9S019_ASPWE</name>
<keyword evidence="14" id="KW-1185">Reference proteome</keyword>
<dbReference type="PANTHER" id="PTHR36531:SF6">
    <property type="entry name" value="DNA REPLICATION ATP-DEPENDENT HELICASE_NUCLEASE DNA2"/>
    <property type="match status" value="1"/>
</dbReference>
<dbReference type="CDD" id="cd22318">
    <property type="entry name" value="DNA2_N-like"/>
    <property type="match status" value="1"/>
</dbReference>
<protein>
    <recommendedName>
        <fullName evidence="12">DNA replication factor Dna2 N-terminal domain-containing protein</fullName>
    </recommendedName>
</protein>
<feature type="compositionally biased region" description="Polar residues" evidence="11">
    <location>
        <begin position="305"/>
        <end position="314"/>
    </location>
</feature>
<feature type="region of interest" description="Disordered" evidence="11">
    <location>
        <begin position="193"/>
        <end position="272"/>
    </location>
</feature>
<evidence type="ECO:0000313" key="13">
    <source>
        <dbReference type="EMBL" id="OJJ40513.1"/>
    </source>
</evidence>
<evidence type="ECO:0000256" key="5">
    <source>
        <dbReference type="ARBA" id="ARBA00022741"/>
    </source>
</evidence>
<feature type="domain" description="DNA replication factor Dna2 N-terminal" evidence="12">
    <location>
        <begin position="550"/>
        <end position="752"/>
    </location>
</feature>
<keyword evidence="7" id="KW-0347">Helicase</keyword>
<keyword evidence="4" id="KW-0479">Metal-binding</keyword>
<keyword evidence="8" id="KW-0067">ATP-binding</keyword>
<feature type="region of interest" description="Disordered" evidence="11">
    <location>
        <begin position="128"/>
        <end position="165"/>
    </location>
</feature>
<accession>A0A1L9S019</accession>
<proteinExistence type="inferred from homology"/>
<keyword evidence="3" id="KW-0540">Nuclease</keyword>
<dbReference type="OrthoDB" id="6513042at2759"/>
<sequence>MARQGDSYQVSSKSRTKLNAFRYDDKDGESPEKSPSKTTMKKGNADKENQTSWLNGVVEEGQPGKEQGQSDKGQPSSQAKDTKPVKECPQTPGNNRLPLVELISNAEDAFSRAPKQVFTPEDHVIWQHVPASSNPDTMSQTPATRGKKRRHTSSPSSSPLAGNMDDFQTVLKTPQHDLATDLWNNYVGKSTLNGNPELPPPRFANLLSSSPQTPASAKAGRDSSGLRRSISCNAEWPASKVKRRRVGRGEPGTSRGIFSRTSSNLLDSGPSNSSRINFLLEKIKNTMQKDPTAQLEPSSPVPARTNVQMNQSPSPVKIADGTEKSDKQTQGGATIPEVSLQGSSSEFEDDDLDQDFMDFADASMDPFVEPTQPQDHQETGGSEFRSEVTSNDPQYSWGETNGTRSDTMASNSNKHTINKNDTNDTDEFGNDDDDFSDSLEEILAKCDGPGSRELGNPAQPPPATTMQSTGSHEGAKLSFEASSGDEFDDDDFDMEAIEQSMLQSGEDGSHHNLKNRQAIKRYQIVDTAENTYVTSKGRVQPEQILSVQDEKTKHKKVIVLRESWFDSPCSNGSYIHLIGDFDATGQCIVNDSENMIILHPDHLISATVVADSISCQRRAVLQDRIKNSNDVSRPQVFGIIFHEVFQEAMQANQWVLNSLRALVEKIMVRHVEDLYLVQMSIFEGVEYVMSKIPVLKTWADTFLRAEPTNESFVEDRNNSKLHLSINKLLEVEEHIWSPMYGLKGNIDATVQVACHDGESDKNLVIPLELKTGKRDTNQAHRAQTALYTLLLSDRYGKDNFLLQPTCQHVLLTFPRCRCYFRSALLS</sequence>
<feature type="compositionally biased region" description="Polar residues" evidence="11">
    <location>
        <begin position="206"/>
        <end position="215"/>
    </location>
</feature>
<evidence type="ECO:0000256" key="8">
    <source>
        <dbReference type="ARBA" id="ARBA00022840"/>
    </source>
</evidence>
<evidence type="ECO:0000259" key="12">
    <source>
        <dbReference type="Pfam" id="PF08696"/>
    </source>
</evidence>